<reference evidence="2" key="1">
    <citation type="journal article" date="2014" name="Soil Biol. Biochem.">
        <title>Structure and function of bacterial communities in ageing soils: Insights from the Mendocino ecological staircase.</title>
        <authorList>
            <person name="Uroz S."/>
            <person name="Tech J.J."/>
            <person name="Sawaya N.A."/>
            <person name="Frey-Klett P."/>
            <person name="Leveau J.H.J."/>
        </authorList>
    </citation>
    <scope>NUCLEOTIDE SEQUENCE [LARGE SCALE GENOMIC DNA]</scope>
    <source>
        <strain evidence="2">Cal35</strain>
    </source>
</reference>
<dbReference type="SUPFAM" id="SSF52058">
    <property type="entry name" value="L domain-like"/>
    <property type="match status" value="1"/>
</dbReference>
<dbReference type="Proteomes" id="UP000030302">
    <property type="component" value="Chromosome"/>
</dbReference>
<dbReference type="HOGENOM" id="CLU_1183115_0_0_4"/>
<dbReference type="Gene3D" id="3.80.10.10">
    <property type="entry name" value="Ribonuclease Inhibitor"/>
    <property type="match status" value="1"/>
</dbReference>
<proteinExistence type="predicted"/>
<keyword evidence="2" id="KW-1185">Reference proteome</keyword>
<sequence>MLAECLEEAHRHSFKSVFGNPSFGFSETTLDFLYSLPGIQAVWFWDIDLKNIDALYTLSSLEYFGVHDKRPAIDFSRFPALKDMIWSHKPKDAGVSKLKNLQLLHVWHYRPKSKSFTDLQLPDTLNELQIIWANPTSLDGLKPIASLRRLEIHRCRNLASLALIPQLFPQLEQLIISGCGRVSSIEGTQIALQLPFLKHAFVQDSVVLSR</sequence>
<evidence type="ECO:0000313" key="1">
    <source>
        <dbReference type="EMBL" id="AIY40283.1"/>
    </source>
</evidence>
<dbReference type="EMBL" id="CP009962">
    <property type="protein sequence ID" value="AIY40283.1"/>
    <property type="molecule type" value="Genomic_DNA"/>
</dbReference>
<gene>
    <name evidence="1" type="ORF">LT85_1125</name>
</gene>
<protein>
    <submittedName>
        <fullName evidence="1">Uncharacterized protein</fullName>
    </submittedName>
</protein>
<dbReference type="KEGG" id="care:LT85_1125"/>
<dbReference type="STRING" id="279058.LT85_1125"/>
<name>A0A0A1F6H0_9BURK</name>
<organism evidence="1 2">
    <name type="scientific">Collimonas arenae</name>
    <dbReference type="NCBI Taxonomy" id="279058"/>
    <lineage>
        <taxon>Bacteria</taxon>
        <taxon>Pseudomonadati</taxon>
        <taxon>Pseudomonadota</taxon>
        <taxon>Betaproteobacteria</taxon>
        <taxon>Burkholderiales</taxon>
        <taxon>Oxalobacteraceae</taxon>
        <taxon>Collimonas</taxon>
    </lineage>
</organism>
<accession>A0A0A1F6H0</accession>
<evidence type="ECO:0000313" key="2">
    <source>
        <dbReference type="Proteomes" id="UP000030302"/>
    </source>
</evidence>
<dbReference type="InterPro" id="IPR032675">
    <property type="entry name" value="LRR_dom_sf"/>
</dbReference>
<dbReference type="AlphaFoldDB" id="A0A0A1F6H0"/>